<keyword evidence="5" id="KW-1185">Reference proteome</keyword>
<evidence type="ECO:0000256" key="1">
    <source>
        <dbReference type="ARBA" id="ARBA00009633"/>
    </source>
</evidence>
<gene>
    <name evidence="6" type="primary">IZUMO4</name>
</gene>
<sequence length="285" mass="31381">MALLLCLVGMTAALAHGCLHCQSNFSEKFSFYRHHVNLKSWWVGDIPVSGALLTDWSDNTMKELHLTIPAEITWEKLDQVARAVYQRMDQLYQGKMYFPGYFPNELRNIFREQVQLLQNAIIESRIDCQRHCGIFQYETISCSNCTDSHVICFGYNCESSEQWKSAVQGLLNYINNWHKDAQSHPSLPGIASLQVSGVPTPGQSDLGKCRRVFQAALTALGLPPHNVGTGTQPPPVLLELGGCCPRSPSTLDSARAGPGREGRDAGGLHWASAPGQVHGALECGD</sequence>
<feature type="region of interest" description="Disordered" evidence="3">
    <location>
        <begin position="249"/>
        <end position="272"/>
    </location>
</feature>
<dbReference type="InterPro" id="IPR052868">
    <property type="entry name" value="Izumo_fusion"/>
</dbReference>
<dbReference type="PANTHER" id="PTHR37357">
    <property type="entry name" value="IZUMO SPERM-EGG FUSION PROTEIN 4"/>
    <property type="match status" value="1"/>
</dbReference>
<proteinExistence type="inferred from homology"/>
<accession>A0A6J3FRP0</accession>
<evidence type="ECO:0000256" key="3">
    <source>
        <dbReference type="SAM" id="MobiDB-lite"/>
    </source>
</evidence>
<dbReference type="Pfam" id="PF15005">
    <property type="entry name" value="IZUMO"/>
    <property type="match status" value="1"/>
</dbReference>
<evidence type="ECO:0000256" key="2">
    <source>
        <dbReference type="ARBA" id="ARBA00022729"/>
    </source>
</evidence>
<name>A0A6J3FRP0_SAPAP</name>
<dbReference type="Proteomes" id="UP000504640">
    <property type="component" value="Unplaced"/>
</dbReference>
<dbReference type="GeneID" id="116532823"/>
<feature type="chain" id="PRO_5026997955" evidence="4">
    <location>
        <begin position="18"/>
        <end position="285"/>
    </location>
</feature>
<organism evidence="5 6">
    <name type="scientific">Sapajus apella</name>
    <name type="common">Brown-capped capuchin</name>
    <name type="synonym">Cebus apella</name>
    <dbReference type="NCBI Taxonomy" id="9515"/>
    <lineage>
        <taxon>Eukaryota</taxon>
        <taxon>Metazoa</taxon>
        <taxon>Chordata</taxon>
        <taxon>Craniata</taxon>
        <taxon>Vertebrata</taxon>
        <taxon>Euteleostomi</taxon>
        <taxon>Mammalia</taxon>
        <taxon>Eutheria</taxon>
        <taxon>Euarchontoglires</taxon>
        <taxon>Primates</taxon>
        <taxon>Haplorrhini</taxon>
        <taxon>Platyrrhini</taxon>
        <taxon>Cebidae</taxon>
        <taxon>Cebinae</taxon>
        <taxon>Sapajus</taxon>
    </lineage>
</organism>
<dbReference type="GO" id="GO:0005634">
    <property type="term" value="C:nucleus"/>
    <property type="evidence" value="ECO:0007669"/>
    <property type="project" value="TreeGrafter"/>
</dbReference>
<evidence type="ECO:0000313" key="5">
    <source>
        <dbReference type="Proteomes" id="UP000504640"/>
    </source>
</evidence>
<keyword evidence="2 4" id="KW-0732">Signal</keyword>
<protein>
    <submittedName>
        <fullName evidence="6">Izumo sperm-egg fusion protein 4 isoform X6</fullName>
    </submittedName>
</protein>
<dbReference type="RefSeq" id="XP_032108261.1">
    <property type="nucleotide sequence ID" value="XM_032252370.1"/>
</dbReference>
<comment type="similarity">
    <text evidence="1">Belongs to the Izumo family.</text>
</comment>
<dbReference type="PANTHER" id="PTHR37357:SF1">
    <property type="entry name" value="IZUMO SPERM-EGG FUSION PROTEIN 4"/>
    <property type="match status" value="1"/>
</dbReference>
<dbReference type="AlphaFoldDB" id="A0A6J3FRP0"/>
<evidence type="ECO:0000313" key="6">
    <source>
        <dbReference type="RefSeq" id="XP_032108261.1"/>
    </source>
</evidence>
<dbReference type="InterPro" id="IPR029389">
    <property type="entry name" value="IZUMO"/>
</dbReference>
<feature type="signal peptide" evidence="4">
    <location>
        <begin position="1"/>
        <end position="17"/>
    </location>
</feature>
<evidence type="ECO:0000256" key="4">
    <source>
        <dbReference type="SAM" id="SignalP"/>
    </source>
</evidence>
<dbReference type="CTD" id="113177"/>
<reference evidence="6" key="1">
    <citation type="submission" date="2025-08" db="UniProtKB">
        <authorList>
            <consortium name="RefSeq"/>
        </authorList>
    </citation>
    <scope>IDENTIFICATION</scope>
    <source>
        <tissue evidence="6">Blood</tissue>
    </source>
</reference>